<dbReference type="Pfam" id="PF18198">
    <property type="entry name" value="AAA_lid_11"/>
    <property type="match status" value="1"/>
</dbReference>
<dbReference type="Gene3D" id="1.20.920.30">
    <property type="match status" value="1"/>
</dbReference>
<keyword evidence="6" id="KW-0067">ATP-binding</keyword>
<dbReference type="Gene3D" id="6.10.140.1060">
    <property type="match status" value="1"/>
</dbReference>
<dbReference type="EMBL" id="CAWYQH010000097">
    <property type="protein sequence ID" value="CAK8683647.1"/>
    <property type="molecule type" value="Genomic_DNA"/>
</dbReference>
<dbReference type="PANTHER" id="PTHR22878:SF64">
    <property type="entry name" value="DYNEIN AXONEMAL HEAVY CHAIN 14"/>
    <property type="match status" value="1"/>
</dbReference>
<dbReference type="InterPro" id="IPR024317">
    <property type="entry name" value="Dynein_heavy_chain_D4_dom"/>
</dbReference>
<comment type="caution">
    <text evidence="14">The sequence shown here is derived from an EMBL/GenBank/DDBJ whole genome shotgun (WGS) entry which is preliminary data.</text>
</comment>
<dbReference type="InterPro" id="IPR041228">
    <property type="entry name" value="Dynein_C"/>
</dbReference>
<evidence type="ECO:0000256" key="9">
    <source>
        <dbReference type="ARBA" id="ARBA00023175"/>
    </source>
</evidence>
<feature type="compositionally biased region" description="Basic and acidic residues" evidence="12">
    <location>
        <begin position="2189"/>
        <end position="2201"/>
    </location>
</feature>
<dbReference type="InterPro" id="IPR035706">
    <property type="entry name" value="AAA_9"/>
</dbReference>
<dbReference type="Gene3D" id="1.10.8.720">
    <property type="entry name" value="Region D6 of dynein motor"/>
    <property type="match status" value="1"/>
</dbReference>
<name>A0ABP0FVM8_CLALP</name>
<reference evidence="14 15" key="1">
    <citation type="submission" date="2024-02" db="EMBL/GenBank/DDBJ databases">
        <authorList>
            <person name="Daric V."/>
            <person name="Darras S."/>
        </authorList>
    </citation>
    <scope>NUCLEOTIDE SEQUENCE [LARGE SCALE GENOMIC DNA]</scope>
</reference>
<evidence type="ECO:0000256" key="2">
    <source>
        <dbReference type="ARBA" id="ARBA00008887"/>
    </source>
</evidence>
<evidence type="ECO:0000256" key="6">
    <source>
        <dbReference type="ARBA" id="ARBA00022840"/>
    </source>
</evidence>
<dbReference type="Gene3D" id="1.10.287.2620">
    <property type="match status" value="1"/>
</dbReference>
<evidence type="ECO:0000313" key="14">
    <source>
        <dbReference type="EMBL" id="CAK8683647.1"/>
    </source>
</evidence>
<dbReference type="Gene3D" id="1.10.472.130">
    <property type="match status" value="1"/>
</dbReference>
<comment type="similarity">
    <text evidence="2">Belongs to the dynein heavy chain family.</text>
</comment>
<keyword evidence="9" id="KW-0505">Motor protein</keyword>
<dbReference type="InterPro" id="IPR027417">
    <property type="entry name" value="P-loop_NTPase"/>
</dbReference>
<accession>A0ABP0FVM8</accession>
<dbReference type="InterPro" id="IPR003593">
    <property type="entry name" value="AAA+_ATPase"/>
</dbReference>
<evidence type="ECO:0000256" key="12">
    <source>
        <dbReference type="SAM" id="MobiDB-lite"/>
    </source>
</evidence>
<dbReference type="Pfam" id="PF08393">
    <property type="entry name" value="DHC_N2"/>
    <property type="match status" value="1"/>
</dbReference>
<dbReference type="InterPro" id="IPR041658">
    <property type="entry name" value="AAA_lid_11"/>
</dbReference>
<dbReference type="Gene3D" id="3.10.490.20">
    <property type="match status" value="1"/>
</dbReference>
<evidence type="ECO:0000256" key="8">
    <source>
        <dbReference type="ARBA" id="ARBA00023054"/>
    </source>
</evidence>
<dbReference type="Gene3D" id="1.10.8.710">
    <property type="match status" value="1"/>
</dbReference>
<keyword evidence="15" id="KW-1185">Reference proteome</keyword>
<dbReference type="Gene3D" id="3.40.50.300">
    <property type="entry name" value="P-loop containing nucleotide triphosphate hydrolases"/>
    <property type="match status" value="6"/>
</dbReference>
<keyword evidence="7" id="KW-0243">Dynein</keyword>
<sequence>MNNFKASNENSAENIQQKLRSNLQSYAEDSTVIQVVRSHTNLVSGRHGLHMDGNYVNPLPPGAISFRTTFLKGDHERKLRRIRQKIKEQKLPPLHKQHSDPIPSKIEIDEASVKSDAASEASLVSRKSFQKNEVVWENVLQISQYTESSIDQVESIYDSTKPADNDITNHIVRLRDALNWRTMLPRHGPGVRQAMRHTNHKNPLNEILSARKDSGEFVYAIHRAPESCPINPFNLTVVSANLARSRDVYYIVTASSITKCTKTSESNVDSEIHPIIWWLYEQRLYNMICKFFVFVKFRLWKQFNVWKSVIRGNKTSSSKKKIEKSLFVADDNLQRCMLHVRRMCEDICGSRNGLGVEVDAILLFKYDSRKTYKLMEFCQEQEEVHKKAIEHLKCFRNHIVQLALNVCITCAENDGITKDVRLGKVTCKQFPTKRESKLKDTTYAQLAAWRKTLSRLSSFIHLMDELVQEMINRMVMTAMKFFMSFVAVSNHDGKCYISEDDLRNQYRKEAELYSKVTRNGERNGYSTVKAMTSTSKVSCDKVQILKNEQTSAKENEHNFSPPMFTVKLVLEVPEMEVASRISSNSTLSIKKRSSMNLRRESVVRFGKSVSFPDLSVESVESDDETEIESEATSRRQSIVSEQSIAESPSVVMLSPTKHVFLSSLQGVIDGFESIFSELSLVAVAEELKEFTQSPAFDIQLSTFDDRELSTVYTSKILTEDSAYKKMTANLLSSAEMAFDHAKEYSNEYTRFCAMVDESRLVDVDASLKQQEWTPEDFASVLFKHTDMIREIRDMKPSKRVALLHVDAKGFSKSTLPYPQVVIDATHRWLPMLTTRHNDELLSVIRSATRKLDSNPETVEQFVEHLTFLARTTTEMPALDKEYFVVTRFFTIIKEYGVWMDPEQLAIFQTLVPAFQHLKTTMLFCEAKKDDNIMRFSADLDKHVHNLRYHLFDLKNKVAAPNLLSAESLSVAALEVIKLLSEEAEELSVKAKSYANYQDRFGSSYSSSKSKKLYTVEALIAEASGSGVSAAQLQAELSEVERDITLRKLLWESSDEWIKLHQEWTLTEFVQLNIDSVQENVSRFMQTVFMLEKGLPKNEILPKLKQAVLEFKQGLPLIAALRNNCLKQRHWDEIQYAIGRSLTRDTTLTLGDLLKWRLFQHRDMIMEISTRATNESTLQTMLNKLIQLWHGTDFKLVAHTTGAHTVMIISTAEDIWNQLEEGQVTIATIKGSRYVAPIKGQVEDWERRLTLFSRTLDEWMKCQRNWLYLEPVFTTVDIQRQLPTEAQLFVQVDRSWRELMRRTEDRPNALRAATGPGVLEVLQSCNSNLEKIQKCLEDYLELKRLAFPRFYFLSNDELLSVLSHGRDPASVQPHLVKCFANIKYLDIRGNVSKQPLTVRAMISAEGEVVNMPKNVRARGSVEQWLSTVESAMFDTVRKHLRTALLSWSSISENIVTWMFQHPGQVVLTVAQIMFNRDVTNIFFSELVEKNLEKLHKEYMQALNVLSGAVSAQHVVAHQYYTLEALIIIYVHIRDIVMSLIKGKVASADNFEWTRQLLYEWQDASNICRLVQADARFTYGCEYIGCASRLVITPLTDRCFLTLTGALNLHLGGSPAGPAGTGKSETVKDLAKIMGKQCVVFNCSEGIDFKMMGQFFSGLSQSGSWCCFDEFNRIDVEVLSVIASQVHAIKSAKDAQALRFLFEGREIKLNASCAYFITMNPGYLGRVELPDNLKSLFRPVAMMVPDYALITEIILFSEGFRDAKLFSRKIVNLYELASKQLSQQDHYDFGMRSIKSVLVMAGQKKREMLTDFVAVTDKGMLDKERNILIHSLRNANLPRFLAEDAPLFNNIMSDLFPGITPSKMDNTALEKSVELAINDLGLEKWPDQVQKVIQLHEQLAVRHGVMLVGPSGGGKSTVRSVLQKALTSLYSSLATSNSDERGGRRRRFVESFSINPKCVSLGELYGYTDPNTLEWADGLLAYIVRKYTKELSSSDFQAGFSRPKTSVSFQDSQASCNTPASMLSEVSSSKTARSDDVDIEWRWIILDGPVDTAWVENLNTALDDTKTLCLANGERISLPENMRLMFEVDTLAKASPATISRCAMVYMDPVELGWKPYVKSWLNKLPKDLPQSGKDHLMGMFELSVDPSLQLLDRRIKLQHLPVPHLCVVQTLCRILQCFLEFMEKNGGFGDSDRDKDKDDAPLKSRTSSRLRHAASGSKDEQRTILNSLDKSKQDGKKWYMESHPDRLLTILGRLFVFAFTWSVGGVLNREDDQEDDSLISSTVIGRDETLINMSYDFDHFVHDIFEKDTPYSVTFPSGSKSIFSYFIDLQSGRFVPWDDLVPSTRTLIERGLTYTLVGNNRAMISDHRKSAATDNTTTMVPTTDTIRYSFLSALLLTNRHPVLLTGDSGVGKTALLQNILNKLSEVGGLGTDSGTILGNIFNASEKTSALLQNIASLGLLNQNDDEPASAALRSEELGSKSKPGVIGKPKTGDLLVNTIQFSALTQPSLCQTQFLSKLVKRSRDSLGPARGKKCVAFVNDLNTPASDKHGSQPPLELLRQFLDLGGFYDIKHLSWKKVVDVTIAATAAPPGGGRSLISSRFLKHFSVFAIPQPSTRSLQHIYQVQLGHFLENRDFMPEVKDCCKQAVNASIAVYYKMCNAMLPTPDKCHYTFNLRDLSAVVKGILQADQSVIVSRETTAQLFAHEATRVFHDRLTDVEDRSTFFQFLSDDLHNYFKITIPPDTLQSKPFVFGDFTDMNAPSSTRIYRQLHSHNMLATLLEEYYMRISSSNVNAAPLVFFEAAVDHVIRAARVFRQSGTHMLLVGIDGTGKATTCKLAAKIAGCEVYRLSIVKGYSLSDFREELKKVLRRCGVANVPTVLLLTDADLVSDTFLEDINCILNTGEESELFDHDELDAIVMEVKQAAIASDVPDSRAAMLQFFRRQVTHNLHITIATSPAGGTFRRRCRTHPALVNCCTIDWYDRWPEVALISVARAYFSRENVEAFEANDENSDVGEKVISADKIASVCVKIHSSAAEAGNRLWEELRRRYYTTPTTYLEFVQLFTKMLDKNKRTFNSDLNRLHTGLHKLSEARSLVNIMQTELVGLGPKIEAKAQDTERLMAQLKKDSQAVNEVREIVRQEEATMVHETQLVQDFAQQATLDLQSVLPALQEAVCALDSLDKSDIAELRVYTKPPQLVLTVMNAVCILLQTKADWASAKLLLSDSMFLKRLVQLDRDAIPDKVFAKLRKVTRNSEFKPERVQEVSVACKSMCMWVLALQHYNDVQRMVEPKQRRVKEAREALEVAQENLKQKQASLTKIEDHLIQLSAKYDESVVQREALKERQVLTRKRLERAAVLINALADEEGRWKTSVDNLKKKLGGLVGDTLVSAASVAYLGPFIRSYRHQLTSEWVSSCASAGIETSSNYDMIKLMVDDNQVRTWHNQNLPRDVHSTENAVIIDAARRWPLIVDPQGQALNWIKEMEKEKLHIVYAGDPNYMKSVENAIRVGQTLLLYDLEETLDPELRPVLQLELTHRAGQDYIILGGTEVSYNENFKLYLTTSRANPHFLPAVCIAVTIVNFTITFEGLQGQLLSSVVTHERPQLEVQRGELLQNIAKDMALLQELEDKALMLLEKQEGHVLDDEDLIKTLKQSKLTSAEVMERLRLSEENELRTDAARGRYLPVATRGAVLYFVLADLEILNPMYQFSLQWFTDMFIQCIFRAHESFPSLSLVESSSSSGRESESSSSPQSGDVDENEELLAMLQKMIDVLTHGVFVVVSYSLFAEHQIVFSFLLSTAIMRNNARYKDKWRELGQLSEQNWNIFLHSRVLASMTDDDALAKFDGLSPIERLESNVGIAQERSQSIQWISAESWRQCQYIALKNPAFQGLCESLVKCPKQWKHFARDPNPYYVLNTTYLGDDDASDYVFYWTKLASFERLILIKVLRPECLLPSARSFVRDQMGEVFIRTDSFDLNQIYAQSQPTVPMVFILSPGTDPSAQLLRYAKETRGSILHVDMVSLGRGQGPKAEDLIHKAQILKGRWVFLQNCHLAASFMPRLQAIVEELSNAGTDVDPDFRLWLSSKPDRAFPVPILQRGLKMAVEPPRGIRSHLQLAFGSGGSGEVTPEIFDRGSSHKYWKPLLFSLCCFNALAHERQKFGTLGFNLPYDFTSSDLEVSIRMLQQLLGKGDNLPWSAIQHLTGAIVYGGRVTDHWDRRCLLSMLRRFYCDDVTKQSHTYSLDGVYKPPSPDANFAQVRDYVNSLPLSDPPDVFGMHANAERAYMESEAIKLVDVIIQVQPKLTTASVLESGKTDSEVVMEITRDILRRLPPSVEHDDSLNETEREDQLTLARLMTSQVWKNLLSKAKAQDSDENRLPLMHSALLTVARQEIDRFNRLLEAVQVSLRALTRALSGEIVMSDSLEQTFQGLLLQKVPASWQAVSYESCKLLGSWFEDLLQRVGFFAKWSNLVISSVQAKIGISGAKEHGSQKRADSVLKVQDEPTSYWLSAFFFPQGFLTGVLQNYARKNTVPVDTLTFQFIVHSIFDKDLDQLDVTKTLQVNGVAFRTSDTPISDGVRVFGLFLDSARWDADKQMLGDSLTNVRYFRMPEILFKPVQNVENESSGRQYQCPLYRTSARAGTLSSTGHSTNFVTTVALDTNLPSDHWILRGTALLCQLEQ</sequence>
<dbReference type="Pfam" id="PF03028">
    <property type="entry name" value="Dynein_heavy"/>
    <property type="match status" value="1"/>
</dbReference>
<dbReference type="InterPro" id="IPR024743">
    <property type="entry name" value="Dynein_HC_stalk"/>
</dbReference>
<dbReference type="Gene3D" id="1.20.920.20">
    <property type="match status" value="1"/>
</dbReference>
<dbReference type="Gene3D" id="1.20.140.100">
    <property type="entry name" value="Dynein heavy chain, N-terminal domain 2"/>
    <property type="match status" value="1"/>
</dbReference>
<dbReference type="Proteomes" id="UP001642483">
    <property type="component" value="Unassembled WGS sequence"/>
</dbReference>
<dbReference type="Gene3D" id="1.20.1270.280">
    <property type="match status" value="1"/>
</dbReference>
<dbReference type="InterPro" id="IPR035699">
    <property type="entry name" value="AAA_6"/>
</dbReference>
<dbReference type="InterPro" id="IPR043160">
    <property type="entry name" value="Dynein_C_barrel"/>
</dbReference>
<dbReference type="Pfam" id="PF12775">
    <property type="entry name" value="AAA_7"/>
    <property type="match status" value="2"/>
</dbReference>
<protein>
    <recommendedName>
        <fullName evidence="13">AAA+ ATPase domain-containing protein</fullName>
    </recommendedName>
</protein>
<dbReference type="Pfam" id="PF18199">
    <property type="entry name" value="Dynein_C"/>
    <property type="match status" value="1"/>
</dbReference>
<dbReference type="SMART" id="SM00382">
    <property type="entry name" value="AAA"/>
    <property type="match status" value="3"/>
</dbReference>
<feature type="domain" description="AAA+ ATPase" evidence="13">
    <location>
        <begin position="2397"/>
        <end position="2610"/>
    </location>
</feature>
<dbReference type="PANTHER" id="PTHR22878">
    <property type="entry name" value="DYNEIN HEAVY CHAIN 6, AXONEMAL-LIKE-RELATED"/>
    <property type="match status" value="1"/>
</dbReference>
<keyword evidence="3" id="KW-0963">Cytoplasm</keyword>
<dbReference type="InterPro" id="IPR004273">
    <property type="entry name" value="Dynein_heavy_D6_P-loop"/>
</dbReference>
<feature type="coiled-coil region" evidence="11">
    <location>
        <begin position="3286"/>
        <end position="3320"/>
    </location>
</feature>
<evidence type="ECO:0000256" key="5">
    <source>
        <dbReference type="ARBA" id="ARBA00022741"/>
    </source>
</evidence>
<keyword evidence="5" id="KW-0547">Nucleotide-binding</keyword>
<evidence type="ECO:0000313" key="15">
    <source>
        <dbReference type="Proteomes" id="UP001642483"/>
    </source>
</evidence>
<evidence type="ECO:0000256" key="3">
    <source>
        <dbReference type="ARBA" id="ARBA00022490"/>
    </source>
</evidence>
<dbReference type="InterPro" id="IPR042222">
    <property type="entry name" value="Dynein_2_N"/>
</dbReference>
<dbReference type="Pfam" id="PF22597">
    <property type="entry name" value="DYN_lid"/>
    <property type="match status" value="1"/>
</dbReference>
<dbReference type="Gene3D" id="3.20.180.20">
    <property type="entry name" value="Dynein heavy chain, N-terminal domain 2"/>
    <property type="match status" value="1"/>
</dbReference>
<keyword evidence="8 11" id="KW-0175">Coiled coil</keyword>
<dbReference type="Gene3D" id="1.20.58.1120">
    <property type="match status" value="1"/>
</dbReference>
<dbReference type="Pfam" id="PF12774">
    <property type="entry name" value="AAA_6"/>
    <property type="match status" value="1"/>
</dbReference>
<evidence type="ECO:0000256" key="1">
    <source>
        <dbReference type="ARBA" id="ARBA00004245"/>
    </source>
</evidence>
<proteinExistence type="inferred from homology"/>
<dbReference type="InterPro" id="IPR025662">
    <property type="entry name" value="Sigma_54_int_dom_ATP-bd_1"/>
</dbReference>
<dbReference type="InterPro" id="IPR026983">
    <property type="entry name" value="DHC"/>
</dbReference>
<evidence type="ECO:0000256" key="7">
    <source>
        <dbReference type="ARBA" id="ARBA00023017"/>
    </source>
</evidence>
<dbReference type="InterPro" id="IPR041466">
    <property type="entry name" value="Dynein_AAA5_ext"/>
</dbReference>
<dbReference type="InterPro" id="IPR043157">
    <property type="entry name" value="Dynein_AAA1S"/>
</dbReference>
<dbReference type="InterPro" id="IPR013602">
    <property type="entry name" value="Dynein_heavy_linker"/>
</dbReference>
<dbReference type="SUPFAM" id="SSF52540">
    <property type="entry name" value="P-loop containing nucleoside triphosphate hydrolases"/>
    <property type="match status" value="4"/>
</dbReference>
<feature type="domain" description="AAA+ ATPase" evidence="13">
    <location>
        <begin position="1609"/>
        <end position="1746"/>
    </location>
</feature>
<dbReference type="PROSITE" id="PS00675">
    <property type="entry name" value="SIGMA54_INTERACT_1"/>
    <property type="match status" value="1"/>
</dbReference>
<comment type="subcellular location">
    <subcellularLocation>
        <location evidence="1">Cytoplasm</location>
        <location evidence="1">Cytoskeleton</location>
    </subcellularLocation>
</comment>
<evidence type="ECO:0000256" key="11">
    <source>
        <dbReference type="SAM" id="Coils"/>
    </source>
</evidence>
<feature type="region of interest" description="Disordered" evidence="12">
    <location>
        <begin position="2189"/>
        <end position="2221"/>
    </location>
</feature>
<keyword evidence="10" id="KW-0206">Cytoskeleton</keyword>
<organism evidence="14 15">
    <name type="scientific">Clavelina lepadiformis</name>
    <name type="common">Light-bulb sea squirt</name>
    <name type="synonym">Ascidia lepadiformis</name>
    <dbReference type="NCBI Taxonomy" id="159417"/>
    <lineage>
        <taxon>Eukaryota</taxon>
        <taxon>Metazoa</taxon>
        <taxon>Chordata</taxon>
        <taxon>Tunicata</taxon>
        <taxon>Ascidiacea</taxon>
        <taxon>Aplousobranchia</taxon>
        <taxon>Clavelinidae</taxon>
        <taxon>Clavelina</taxon>
    </lineage>
</organism>
<dbReference type="Pfam" id="PF17852">
    <property type="entry name" value="Dynein_AAA_lid"/>
    <property type="match status" value="1"/>
</dbReference>
<dbReference type="InterPro" id="IPR042219">
    <property type="entry name" value="AAA_lid_11_sf"/>
</dbReference>
<dbReference type="Pfam" id="PF12777">
    <property type="entry name" value="MT"/>
    <property type="match status" value="1"/>
</dbReference>
<keyword evidence="4" id="KW-0493">Microtubule</keyword>
<feature type="domain" description="AAA+ ATPase" evidence="13">
    <location>
        <begin position="2815"/>
        <end position="2950"/>
    </location>
</feature>
<evidence type="ECO:0000256" key="4">
    <source>
        <dbReference type="ARBA" id="ARBA00022701"/>
    </source>
</evidence>
<evidence type="ECO:0000259" key="13">
    <source>
        <dbReference type="SMART" id="SM00382"/>
    </source>
</evidence>
<dbReference type="Gene3D" id="1.10.8.1220">
    <property type="match status" value="1"/>
</dbReference>
<dbReference type="InterPro" id="IPR042228">
    <property type="entry name" value="Dynein_linker_3"/>
</dbReference>
<evidence type="ECO:0000256" key="10">
    <source>
        <dbReference type="ARBA" id="ARBA00023212"/>
    </source>
</evidence>
<dbReference type="InterPro" id="IPR054354">
    <property type="entry name" value="DYNC2H1-like_lid"/>
</dbReference>
<dbReference type="Pfam" id="PF12780">
    <property type="entry name" value="AAA_8"/>
    <property type="match status" value="1"/>
</dbReference>
<dbReference type="Pfam" id="PF12781">
    <property type="entry name" value="AAA_9"/>
    <property type="match status" value="1"/>
</dbReference>
<gene>
    <name evidence="14" type="ORF">CVLEPA_LOCUS14695</name>
</gene>